<gene>
    <name evidence="2" type="ORF">OsI_32092</name>
</gene>
<accession>A2Z394</accession>
<dbReference type="AlphaFoldDB" id="A2Z394"/>
<protein>
    <submittedName>
        <fullName evidence="2">Uncharacterized protein</fullName>
    </submittedName>
</protein>
<dbReference type="Gramene" id="BGIOSGA029413-TA">
    <property type="protein sequence ID" value="BGIOSGA029413-PA"/>
    <property type="gene ID" value="BGIOSGA029413"/>
</dbReference>
<keyword evidence="3" id="KW-1185">Reference proteome</keyword>
<dbReference type="Proteomes" id="UP000007015">
    <property type="component" value="Chromosome 9"/>
</dbReference>
<organism evidence="2 3">
    <name type="scientific">Oryza sativa subsp. indica</name>
    <name type="common">Rice</name>
    <dbReference type="NCBI Taxonomy" id="39946"/>
    <lineage>
        <taxon>Eukaryota</taxon>
        <taxon>Viridiplantae</taxon>
        <taxon>Streptophyta</taxon>
        <taxon>Embryophyta</taxon>
        <taxon>Tracheophyta</taxon>
        <taxon>Spermatophyta</taxon>
        <taxon>Magnoliopsida</taxon>
        <taxon>Liliopsida</taxon>
        <taxon>Poales</taxon>
        <taxon>Poaceae</taxon>
        <taxon>BOP clade</taxon>
        <taxon>Oryzoideae</taxon>
        <taxon>Oryzeae</taxon>
        <taxon>Oryzinae</taxon>
        <taxon>Oryza</taxon>
        <taxon>Oryza sativa</taxon>
    </lineage>
</organism>
<dbReference type="OMA" id="ESFAWFA"/>
<dbReference type="HOGENOM" id="CLU_033496_0_0_1"/>
<reference evidence="2 3" key="1">
    <citation type="journal article" date="2005" name="PLoS Biol.">
        <title>The genomes of Oryza sativa: a history of duplications.</title>
        <authorList>
            <person name="Yu J."/>
            <person name="Wang J."/>
            <person name="Lin W."/>
            <person name="Li S."/>
            <person name="Li H."/>
            <person name="Zhou J."/>
            <person name="Ni P."/>
            <person name="Dong W."/>
            <person name="Hu S."/>
            <person name="Zeng C."/>
            <person name="Zhang J."/>
            <person name="Zhang Y."/>
            <person name="Li R."/>
            <person name="Xu Z."/>
            <person name="Li S."/>
            <person name="Li X."/>
            <person name="Zheng H."/>
            <person name="Cong L."/>
            <person name="Lin L."/>
            <person name="Yin J."/>
            <person name="Geng J."/>
            <person name="Li G."/>
            <person name="Shi J."/>
            <person name="Liu J."/>
            <person name="Lv H."/>
            <person name="Li J."/>
            <person name="Wang J."/>
            <person name="Deng Y."/>
            <person name="Ran L."/>
            <person name="Shi X."/>
            <person name="Wang X."/>
            <person name="Wu Q."/>
            <person name="Li C."/>
            <person name="Ren X."/>
            <person name="Wang J."/>
            <person name="Wang X."/>
            <person name="Li D."/>
            <person name="Liu D."/>
            <person name="Zhang X."/>
            <person name="Ji Z."/>
            <person name="Zhao W."/>
            <person name="Sun Y."/>
            <person name="Zhang Z."/>
            <person name="Bao J."/>
            <person name="Han Y."/>
            <person name="Dong L."/>
            <person name="Ji J."/>
            <person name="Chen P."/>
            <person name="Wu S."/>
            <person name="Liu J."/>
            <person name="Xiao Y."/>
            <person name="Bu D."/>
            <person name="Tan J."/>
            <person name="Yang L."/>
            <person name="Ye C."/>
            <person name="Zhang J."/>
            <person name="Xu J."/>
            <person name="Zhou Y."/>
            <person name="Yu Y."/>
            <person name="Zhang B."/>
            <person name="Zhuang S."/>
            <person name="Wei H."/>
            <person name="Liu B."/>
            <person name="Lei M."/>
            <person name="Yu H."/>
            <person name="Li Y."/>
            <person name="Xu H."/>
            <person name="Wei S."/>
            <person name="He X."/>
            <person name="Fang L."/>
            <person name="Zhang Z."/>
            <person name="Zhang Y."/>
            <person name="Huang X."/>
            <person name="Su Z."/>
            <person name="Tong W."/>
            <person name="Li J."/>
            <person name="Tong Z."/>
            <person name="Li S."/>
            <person name="Ye J."/>
            <person name="Wang L."/>
            <person name="Fang L."/>
            <person name="Lei T."/>
            <person name="Chen C."/>
            <person name="Chen H."/>
            <person name="Xu Z."/>
            <person name="Li H."/>
            <person name="Huang H."/>
            <person name="Zhang F."/>
            <person name="Xu H."/>
            <person name="Li N."/>
            <person name="Zhao C."/>
            <person name="Li S."/>
            <person name="Dong L."/>
            <person name="Huang Y."/>
            <person name="Li L."/>
            <person name="Xi Y."/>
            <person name="Qi Q."/>
            <person name="Li W."/>
            <person name="Zhang B."/>
            <person name="Hu W."/>
            <person name="Zhang Y."/>
            <person name="Tian X."/>
            <person name="Jiao Y."/>
            <person name="Liang X."/>
            <person name="Jin J."/>
            <person name="Gao L."/>
            <person name="Zheng W."/>
            <person name="Hao B."/>
            <person name="Liu S."/>
            <person name="Wang W."/>
            <person name="Yuan L."/>
            <person name="Cao M."/>
            <person name="McDermott J."/>
            <person name="Samudrala R."/>
            <person name="Wang J."/>
            <person name="Wong G.K."/>
            <person name="Yang H."/>
        </authorList>
    </citation>
    <scope>NUCLEOTIDE SEQUENCE [LARGE SCALE GENOMIC DNA]</scope>
    <source>
        <strain evidence="3">cv. 93-11</strain>
    </source>
</reference>
<proteinExistence type="predicted"/>
<evidence type="ECO:0000256" key="1">
    <source>
        <dbReference type="SAM" id="MobiDB-lite"/>
    </source>
</evidence>
<evidence type="ECO:0000313" key="2">
    <source>
        <dbReference type="EMBL" id="EAZ09805.1"/>
    </source>
</evidence>
<name>A2Z394_ORYSI</name>
<feature type="region of interest" description="Disordered" evidence="1">
    <location>
        <begin position="1"/>
        <end position="56"/>
    </location>
</feature>
<dbReference type="EMBL" id="CM000134">
    <property type="protein sequence ID" value="EAZ09805.1"/>
    <property type="molecule type" value="Genomic_DNA"/>
</dbReference>
<sequence>MSLSTLRLRPTAGARGHQHQPLSRRREGRDGGPTGTPAAHHSLRSPPPDGHEGALVSNQAYSPDVVRQPAAGRQDAAAAAVVFEASSVPSPREGADTTAAPVSIRGPSPLTALVSHEVGEQEAFLEVEPASCSSTLPAPFTTFRTIEVDPQMELKDTALPSPSSNINTVTSNTMNSTIQCERVKEERNAISDHPLVNNKGVKTLWESKAKSIHNIYVDFLHFKEKVHVSDHSATVRVAIDNALQLRNCTNLDYYAVYDNKLVNNELSLESAGVCNNSTISTISVRPRIRGGLLSFDSYLAAIKDHLLVTRVLPQKLWHWDQGYDHFVVELSPVGLRALRLLFELIERMHLNGMSLDGKFGLGDIMYNSEFDRLQFSSSVNFVQYRGPELFNAEFYQNDMFNIASILLEHFRWKHPTDGNEYLPVYMDQLVKYIYNMDSNCGRTRKGSLRDYERGLESFAWFALRTALPNEKEEWFKQMKIGYSTYQVLYYSRINQFGQRVLLKQYLPLCPLSHLNFSRCIIVHAIKSGEDSMEQAENYLAIVDPLFLPYLLERITNMYNQTQLAADALDIDNILGWRRKFDHKDADA</sequence>
<evidence type="ECO:0000313" key="3">
    <source>
        <dbReference type="Proteomes" id="UP000007015"/>
    </source>
</evidence>